<sequence>MDEKLTEKQEMVLKIVRNFFLDNGYAPSLTELQSLLNITTKRGVVGHLEALERKGYIIRTSEPRGIQIVSESEDEEIYEYLVGIPI</sequence>
<accession>A0A0G0B3K0</accession>
<feature type="non-terminal residue" evidence="2">
    <location>
        <position position="86"/>
    </location>
</feature>
<comment type="caution">
    <text evidence="2">The sequence shown here is derived from an EMBL/GenBank/DDBJ whole genome shotgun (WGS) entry which is preliminary data.</text>
</comment>
<reference evidence="2 3" key="1">
    <citation type="journal article" date="2015" name="Nature">
        <title>rRNA introns, odd ribosomes, and small enigmatic genomes across a large radiation of phyla.</title>
        <authorList>
            <person name="Brown C.T."/>
            <person name="Hug L.A."/>
            <person name="Thomas B.C."/>
            <person name="Sharon I."/>
            <person name="Castelle C.J."/>
            <person name="Singh A."/>
            <person name="Wilkins M.J."/>
            <person name="Williams K.H."/>
            <person name="Banfield J.F."/>
        </authorList>
    </citation>
    <scope>NUCLEOTIDE SEQUENCE [LARGE SCALE GENOMIC DNA]</scope>
</reference>
<name>A0A0G0B3K0_9BACT</name>
<dbReference type="Pfam" id="PF01726">
    <property type="entry name" value="LexA_DNA_bind"/>
    <property type="match status" value="1"/>
</dbReference>
<evidence type="ECO:0000259" key="1">
    <source>
        <dbReference type="Pfam" id="PF01726"/>
    </source>
</evidence>
<gene>
    <name evidence="2" type="ORF">UR61_C0056G0003</name>
</gene>
<dbReference type="EMBL" id="LBPV01000056">
    <property type="protein sequence ID" value="KKP64013.1"/>
    <property type="molecule type" value="Genomic_DNA"/>
</dbReference>
<dbReference type="SUPFAM" id="SSF46785">
    <property type="entry name" value="Winged helix' DNA-binding domain"/>
    <property type="match status" value="1"/>
</dbReference>
<dbReference type="Gene3D" id="1.10.10.10">
    <property type="entry name" value="Winged helix-like DNA-binding domain superfamily/Winged helix DNA-binding domain"/>
    <property type="match status" value="1"/>
</dbReference>
<dbReference type="GO" id="GO:0006508">
    <property type="term" value="P:proteolysis"/>
    <property type="evidence" value="ECO:0007669"/>
    <property type="project" value="InterPro"/>
</dbReference>
<dbReference type="GO" id="GO:0004252">
    <property type="term" value="F:serine-type endopeptidase activity"/>
    <property type="evidence" value="ECO:0007669"/>
    <property type="project" value="InterPro"/>
</dbReference>
<protein>
    <submittedName>
        <fullName evidence="2">LexA repressor</fullName>
    </submittedName>
</protein>
<evidence type="ECO:0000313" key="3">
    <source>
        <dbReference type="Proteomes" id="UP000033866"/>
    </source>
</evidence>
<dbReference type="Proteomes" id="UP000033866">
    <property type="component" value="Unassembled WGS sequence"/>
</dbReference>
<organism evidence="2 3">
    <name type="scientific">candidate division WS6 bacterium GW2011_GWE1_34_7</name>
    <dbReference type="NCBI Taxonomy" id="1619093"/>
    <lineage>
        <taxon>Bacteria</taxon>
        <taxon>Candidatus Dojkabacteria</taxon>
    </lineage>
</organism>
<dbReference type="InterPro" id="IPR036388">
    <property type="entry name" value="WH-like_DNA-bd_sf"/>
</dbReference>
<dbReference type="InterPro" id="IPR036390">
    <property type="entry name" value="WH_DNA-bd_sf"/>
</dbReference>
<evidence type="ECO:0000313" key="2">
    <source>
        <dbReference type="EMBL" id="KKP64013.1"/>
    </source>
</evidence>
<dbReference type="AlphaFoldDB" id="A0A0G0B3K0"/>
<dbReference type="InterPro" id="IPR006199">
    <property type="entry name" value="LexA_DNA-bd_dom"/>
</dbReference>
<feature type="domain" description="LexA repressor DNA-binding" evidence="1">
    <location>
        <begin position="3"/>
        <end position="61"/>
    </location>
</feature>
<proteinExistence type="predicted"/>